<dbReference type="KEGG" id="bbig:BBBOND_0100410"/>
<reference evidence="2" key="1">
    <citation type="journal article" date="2014" name="Nucleic Acids Res.">
        <title>The evolutionary dynamics of variant antigen genes in Babesia reveal a history of genomic innovation underlying host-parasite interaction.</title>
        <authorList>
            <person name="Jackson A.P."/>
            <person name="Otto T.D."/>
            <person name="Darby A."/>
            <person name="Ramaprasad A."/>
            <person name="Xia D."/>
            <person name="Echaide I.E."/>
            <person name="Farber M."/>
            <person name="Gahlot S."/>
            <person name="Gamble J."/>
            <person name="Gupta D."/>
            <person name="Gupta Y."/>
            <person name="Jackson L."/>
            <person name="Malandrin L."/>
            <person name="Malas T.B."/>
            <person name="Moussa E."/>
            <person name="Nair M."/>
            <person name="Reid A.J."/>
            <person name="Sanders M."/>
            <person name="Sharma J."/>
            <person name="Tracey A."/>
            <person name="Quail M.A."/>
            <person name="Weir W."/>
            <person name="Wastling J.M."/>
            <person name="Hall N."/>
            <person name="Willadsen P."/>
            <person name="Lingelbach K."/>
            <person name="Shiels B."/>
            <person name="Tait A."/>
            <person name="Berriman M."/>
            <person name="Allred D.R."/>
            <person name="Pain A."/>
        </authorList>
    </citation>
    <scope>NUCLEOTIDE SEQUENCE [LARGE SCALE GENOMIC DNA]</scope>
    <source>
        <strain evidence="2">Bond</strain>
    </source>
</reference>
<name>A0A061D0P5_BABBI</name>
<dbReference type="RefSeq" id="XP_012765898.1">
    <property type="nucleotide sequence ID" value="XM_012910444.1"/>
</dbReference>
<dbReference type="AlphaFoldDB" id="A0A061D0P5"/>
<evidence type="ECO:0000313" key="1">
    <source>
        <dbReference type="EMBL" id="CDR93712.1"/>
    </source>
</evidence>
<dbReference type="Proteomes" id="UP000033188">
    <property type="component" value="Chromosome 1"/>
</dbReference>
<keyword evidence="2" id="KW-1185">Reference proteome</keyword>
<proteinExistence type="predicted"/>
<dbReference type="OMA" id="ILWCAWK"/>
<dbReference type="OrthoDB" id="374157at2759"/>
<dbReference type="VEuPathDB" id="PiroplasmaDB:BBBOND_0100410"/>
<organism evidence="1 2">
    <name type="scientific">Babesia bigemina</name>
    <dbReference type="NCBI Taxonomy" id="5866"/>
    <lineage>
        <taxon>Eukaryota</taxon>
        <taxon>Sar</taxon>
        <taxon>Alveolata</taxon>
        <taxon>Apicomplexa</taxon>
        <taxon>Aconoidasida</taxon>
        <taxon>Piroplasmida</taxon>
        <taxon>Babesiidae</taxon>
        <taxon>Babesia</taxon>
    </lineage>
</organism>
<accession>A0A061D0P5</accession>
<dbReference type="GeneID" id="24562253"/>
<gene>
    <name evidence="1" type="ORF">BBBOND_0100410</name>
</gene>
<protein>
    <submittedName>
        <fullName evidence="1">Uncharacterized protein</fullName>
    </submittedName>
</protein>
<evidence type="ECO:0000313" key="2">
    <source>
        <dbReference type="Proteomes" id="UP000033188"/>
    </source>
</evidence>
<dbReference type="EMBL" id="LK391707">
    <property type="protein sequence ID" value="CDR93712.1"/>
    <property type="molecule type" value="Genomic_DNA"/>
</dbReference>
<sequence>MEILTTQSDLKPQVLGDIYLGYFVPSVLCGRSDAFRRDITSFISEWISGALVSDLGSFLEIHPDFGLYSIGDLFRERHLSKLLVVSPKESVSDVWEILWGIWADVLKSISSDRYDAVSLLYGVACIYVMFYLYHCQTGPEILPIPLAIGESTLLVAYNAADTISICLDVCTVSLSRFRICTVSDVFDLLFRRHCIRVCLHDGLQYIPQDRVGRPLGCSRKL</sequence>